<dbReference type="Gene3D" id="1.20.1260.10">
    <property type="match status" value="1"/>
</dbReference>
<reference evidence="3 4" key="1">
    <citation type="submission" date="2018-12" db="EMBL/GenBank/DDBJ databases">
        <title>The whole draft genome of Aquabacterium sp. SJQ9.</title>
        <authorList>
            <person name="Sun L."/>
            <person name="Gao X."/>
            <person name="Chen W."/>
            <person name="Huang K."/>
        </authorList>
    </citation>
    <scope>NUCLEOTIDE SEQUENCE [LARGE SCALE GENOMIC DNA]</scope>
    <source>
        <strain evidence="3 4">SJQ9</strain>
    </source>
</reference>
<dbReference type="InterPro" id="IPR012347">
    <property type="entry name" value="Ferritin-like"/>
</dbReference>
<keyword evidence="4" id="KW-1185">Reference proteome</keyword>
<accession>A0A3R8YPR9</accession>
<name>A0A3R8YPR9_9BURK</name>
<feature type="region of interest" description="Disordered" evidence="1">
    <location>
        <begin position="37"/>
        <end position="131"/>
    </location>
</feature>
<dbReference type="Proteomes" id="UP000269265">
    <property type="component" value="Unassembled WGS sequence"/>
</dbReference>
<evidence type="ECO:0000259" key="2">
    <source>
        <dbReference type="Pfam" id="PF13628"/>
    </source>
</evidence>
<dbReference type="PROSITE" id="PS51257">
    <property type="entry name" value="PROKAR_LIPOPROTEIN"/>
    <property type="match status" value="1"/>
</dbReference>
<dbReference type="PANTHER" id="PTHR38593">
    <property type="entry name" value="BLR2558 PROTEIN"/>
    <property type="match status" value="1"/>
</dbReference>
<evidence type="ECO:0000256" key="1">
    <source>
        <dbReference type="SAM" id="MobiDB-lite"/>
    </source>
</evidence>
<evidence type="ECO:0000313" key="3">
    <source>
        <dbReference type="EMBL" id="RRS05206.1"/>
    </source>
</evidence>
<dbReference type="EMBL" id="RSED01000004">
    <property type="protein sequence ID" value="RRS05206.1"/>
    <property type="molecule type" value="Genomic_DNA"/>
</dbReference>
<comment type="caution">
    <text evidence="3">The sequence shown here is derived from an EMBL/GenBank/DDBJ whole genome shotgun (WGS) entry which is preliminary data.</text>
</comment>
<feature type="compositionally biased region" description="Low complexity" evidence="1">
    <location>
        <begin position="114"/>
        <end position="131"/>
    </location>
</feature>
<dbReference type="AlphaFoldDB" id="A0A3R8YPR9"/>
<feature type="domain" description="DUF4142" evidence="2">
    <location>
        <begin position="135"/>
        <end position="270"/>
    </location>
</feature>
<dbReference type="PANTHER" id="PTHR38593:SF1">
    <property type="entry name" value="BLR2558 PROTEIN"/>
    <property type="match status" value="1"/>
</dbReference>
<gene>
    <name evidence="3" type="ORF">EIP75_06510</name>
</gene>
<dbReference type="Pfam" id="PF13628">
    <property type="entry name" value="DUF4142"/>
    <property type="match status" value="1"/>
</dbReference>
<protein>
    <submittedName>
        <fullName evidence="3">DUF4142 domain-containing protein</fullName>
    </submittedName>
</protein>
<dbReference type="InterPro" id="IPR025419">
    <property type="entry name" value="DUF4142"/>
</dbReference>
<proteinExistence type="predicted"/>
<evidence type="ECO:0000313" key="4">
    <source>
        <dbReference type="Proteomes" id="UP000269265"/>
    </source>
</evidence>
<sequence>MRQRRNTMSTPARTLAPMGAATLIACMALVGCDREPTPKMSSADSSLSTSTPMAQADTGTPMGSGMNGTSEQMSVPTAPIGRSDGPGLTMGQASADGSAFDAMTRSEPTGAGVPTSQQAATPATASASGTLSSMERDFIAQTGAKSLFEIRVSELAAEKASDPALKSYAAMVAADHKGVSEEAKRLAAGHGVNLSQTLSAQDQKTLSALQNASGAAFDKQYLQTVGVTEHEKIIATYEKVGADAQNPALKDYVQSTLPTLKSHLDAARKLQTRG</sequence>
<organism evidence="3 4">
    <name type="scientific">Aquabacterium soli</name>
    <dbReference type="NCBI Taxonomy" id="2493092"/>
    <lineage>
        <taxon>Bacteria</taxon>
        <taxon>Pseudomonadati</taxon>
        <taxon>Pseudomonadota</taxon>
        <taxon>Betaproteobacteria</taxon>
        <taxon>Burkholderiales</taxon>
        <taxon>Aquabacterium</taxon>
    </lineage>
</organism>
<feature type="compositionally biased region" description="Low complexity" evidence="1">
    <location>
        <begin position="41"/>
        <end position="50"/>
    </location>
</feature>